<gene>
    <name evidence="3" type="ORF">E3D37_42030</name>
</gene>
<feature type="domain" description="KfrA N-terminal DNA-binding" evidence="2">
    <location>
        <begin position="70"/>
        <end position="156"/>
    </location>
</feature>
<sequence>MKSGTNKPRDLELEDRIRAEVERIRGEHPYRGDYRKQLRALIETLFFQFGERAGATRLVSLLAEDGRSPSTSTAQDEINQFWKRLQEAAKVRIERPDLPEFLLEVFGQAAATVWENALAQADAALAAFRAEAEASISAAETRAAEADRRATAAEAAARQAAERASAADAQREELGVQLAGEQAARHAAERSLAQVRAESEERERKRAEEAADLQRTIEELRAASERVEREQRRLLVVTDDYKTAAARDREARKEADENNRALNIAMQSMQGNINRLSNERGILEGRAEAAEKLADRLQQDRDEALAKLAEATARTGAAEARVRALEAALSAQHGDGRDTGAASVA</sequence>
<feature type="compositionally biased region" description="Low complexity" evidence="1">
    <location>
        <begin position="152"/>
        <end position="168"/>
    </location>
</feature>
<evidence type="ECO:0000313" key="3">
    <source>
        <dbReference type="EMBL" id="TEU32950.1"/>
    </source>
</evidence>
<dbReference type="Pfam" id="PF11740">
    <property type="entry name" value="KfrA_N"/>
    <property type="match status" value="1"/>
</dbReference>
<dbReference type="Proteomes" id="UP000298234">
    <property type="component" value="Unassembled WGS sequence"/>
</dbReference>
<protein>
    <recommendedName>
        <fullName evidence="2">KfrA N-terminal DNA-binding domain-containing protein</fullName>
    </recommendedName>
</protein>
<evidence type="ECO:0000256" key="1">
    <source>
        <dbReference type="SAM" id="MobiDB-lite"/>
    </source>
</evidence>
<proteinExistence type="predicted"/>
<feature type="region of interest" description="Disordered" evidence="1">
    <location>
        <begin position="147"/>
        <end position="182"/>
    </location>
</feature>
<evidence type="ECO:0000259" key="2">
    <source>
        <dbReference type="Pfam" id="PF11740"/>
    </source>
</evidence>
<reference evidence="3 4" key="1">
    <citation type="submission" date="2019-03" db="EMBL/GenBank/DDBJ databases">
        <title>Burkholderia cepacia outbreak.</title>
        <authorList>
            <person name="Farzana R."/>
            <person name="Walsh T.R."/>
        </authorList>
    </citation>
    <scope>NUCLEOTIDE SEQUENCE [LARGE SCALE GENOMIC DNA]</scope>
    <source>
        <strain evidence="4">d13</strain>
    </source>
</reference>
<name>A0AAX2RBG6_BURCE</name>
<accession>A0AAX2RBG6</accession>
<evidence type="ECO:0000313" key="4">
    <source>
        <dbReference type="Proteomes" id="UP000298234"/>
    </source>
</evidence>
<dbReference type="EMBL" id="SNSQ01000092">
    <property type="protein sequence ID" value="TEU32950.1"/>
    <property type="molecule type" value="Genomic_DNA"/>
</dbReference>
<dbReference type="InterPro" id="IPR021104">
    <property type="entry name" value="KfrA_DNA-bd_N"/>
</dbReference>
<comment type="caution">
    <text evidence="3">The sequence shown here is derived from an EMBL/GenBank/DDBJ whole genome shotgun (WGS) entry which is preliminary data.</text>
</comment>
<organism evidence="3 4">
    <name type="scientific">Burkholderia cepacia</name>
    <name type="common">Pseudomonas cepacia</name>
    <dbReference type="NCBI Taxonomy" id="292"/>
    <lineage>
        <taxon>Bacteria</taxon>
        <taxon>Pseudomonadati</taxon>
        <taxon>Pseudomonadota</taxon>
        <taxon>Betaproteobacteria</taxon>
        <taxon>Burkholderiales</taxon>
        <taxon>Burkholderiaceae</taxon>
        <taxon>Burkholderia</taxon>
        <taxon>Burkholderia cepacia complex</taxon>
    </lineage>
</organism>
<dbReference type="RefSeq" id="WP_134257795.1">
    <property type="nucleotide sequence ID" value="NZ_SNSG01000106.1"/>
</dbReference>
<dbReference type="AlphaFoldDB" id="A0AAX2RBG6"/>